<feature type="region of interest" description="Disordered" evidence="2">
    <location>
        <begin position="385"/>
        <end position="415"/>
    </location>
</feature>
<dbReference type="Proteomes" id="UP000054937">
    <property type="component" value="Unassembled WGS sequence"/>
</dbReference>
<name>A0A0V0QM63_PSEPJ</name>
<dbReference type="GO" id="GO:0016459">
    <property type="term" value="C:myosin complex"/>
    <property type="evidence" value="ECO:0007669"/>
    <property type="project" value="InterPro"/>
</dbReference>
<feature type="compositionally biased region" description="Low complexity" evidence="2">
    <location>
        <begin position="287"/>
        <end position="296"/>
    </location>
</feature>
<protein>
    <recommendedName>
        <fullName evidence="3">TH1 domain-containing protein</fullName>
    </recommendedName>
</protein>
<feature type="region of interest" description="Disordered" evidence="2">
    <location>
        <begin position="203"/>
        <end position="233"/>
    </location>
</feature>
<dbReference type="InterPro" id="IPR010926">
    <property type="entry name" value="Myosin_TH1"/>
</dbReference>
<reference evidence="4 5" key="1">
    <citation type="journal article" date="2015" name="Sci. Rep.">
        <title>Genome of the facultative scuticociliatosis pathogen Pseudocohnilembus persalinus provides insight into its virulence through horizontal gene transfer.</title>
        <authorList>
            <person name="Xiong J."/>
            <person name="Wang G."/>
            <person name="Cheng J."/>
            <person name="Tian M."/>
            <person name="Pan X."/>
            <person name="Warren A."/>
            <person name="Jiang C."/>
            <person name="Yuan D."/>
            <person name="Miao W."/>
        </authorList>
    </citation>
    <scope>NUCLEOTIDE SEQUENCE [LARGE SCALE GENOMIC DNA]</scope>
    <source>
        <strain evidence="4">36N120E</strain>
    </source>
</reference>
<accession>A0A0V0QM63</accession>
<feature type="compositionally biased region" description="Basic and acidic residues" evidence="2">
    <location>
        <begin position="310"/>
        <end position="320"/>
    </location>
</feature>
<organism evidence="4 5">
    <name type="scientific">Pseudocohnilembus persalinus</name>
    <name type="common">Ciliate</name>
    <dbReference type="NCBI Taxonomy" id="266149"/>
    <lineage>
        <taxon>Eukaryota</taxon>
        <taxon>Sar</taxon>
        <taxon>Alveolata</taxon>
        <taxon>Ciliophora</taxon>
        <taxon>Intramacronucleata</taxon>
        <taxon>Oligohymenophorea</taxon>
        <taxon>Scuticociliatia</taxon>
        <taxon>Philasterida</taxon>
        <taxon>Pseudocohnilembidae</taxon>
        <taxon>Pseudocohnilembus</taxon>
    </lineage>
</organism>
<evidence type="ECO:0000259" key="3">
    <source>
        <dbReference type="PROSITE" id="PS51757"/>
    </source>
</evidence>
<dbReference type="AlphaFoldDB" id="A0A0V0QM63"/>
<keyword evidence="1" id="KW-0175">Coiled coil</keyword>
<evidence type="ECO:0000313" key="4">
    <source>
        <dbReference type="EMBL" id="KRX03355.1"/>
    </source>
</evidence>
<feature type="domain" description="TH1" evidence="3">
    <location>
        <begin position="1"/>
        <end position="186"/>
    </location>
</feature>
<feature type="region of interest" description="Disordered" evidence="2">
    <location>
        <begin position="261"/>
        <end position="296"/>
    </location>
</feature>
<feature type="compositionally biased region" description="Polar residues" evidence="2">
    <location>
        <begin position="203"/>
        <end position="218"/>
    </location>
</feature>
<dbReference type="GO" id="GO:0003774">
    <property type="term" value="F:cytoskeletal motor activity"/>
    <property type="evidence" value="ECO:0007669"/>
    <property type="project" value="InterPro"/>
</dbReference>
<keyword evidence="5" id="KW-1185">Reference proteome</keyword>
<dbReference type="InParanoid" id="A0A0V0QM63"/>
<evidence type="ECO:0000256" key="1">
    <source>
        <dbReference type="SAM" id="Coils"/>
    </source>
</evidence>
<evidence type="ECO:0000256" key="2">
    <source>
        <dbReference type="SAM" id="MobiDB-lite"/>
    </source>
</evidence>
<evidence type="ECO:0000313" key="5">
    <source>
        <dbReference type="Proteomes" id="UP000054937"/>
    </source>
</evidence>
<feature type="compositionally biased region" description="Basic and acidic residues" evidence="2">
    <location>
        <begin position="219"/>
        <end position="233"/>
    </location>
</feature>
<feature type="compositionally biased region" description="Low complexity" evidence="2">
    <location>
        <begin position="353"/>
        <end position="366"/>
    </location>
</feature>
<dbReference type="Pfam" id="PF06017">
    <property type="entry name" value="Myosin_TH1"/>
    <property type="match status" value="1"/>
</dbReference>
<feature type="coiled-coil region" evidence="1">
    <location>
        <begin position="511"/>
        <end position="538"/>
    </location>
</feature>
<proteinExistence type="predicted"/>
<dbReference type="EMBL" id="LDAU01000134">
    <property type="protein sequence ID" value="KRX03355.1"/>
    <property type="molecule type" value="Genomic_DNA"/>
</dbReference>
<gene>
    <name evidence="4" type="ORF">PPERSA_08652</name>
</gene>
<feature type="region of interest" description="Disordered" evidence="2">
    <location>
        <begin position="310"/>
        <end position="366"/>
    </location>
</feature>
<sequence>MDIQPLDALKKQIINDRDPIRITSNKKIKQSFDKNDEKCLFTCTCLKINDAKKKQERNLIITSKAVYNLKKEDVRKRVPISKLAGMTISKKKLLLIIHVNFESDIYYQIQNYAQIVTIMALILKAYEEFTEGQKLLVKETDEIDLHHLVNYTKEVVNKEYQEGTPMGFQEFGFYLEKIRIERQMKKDSKKEMTKQWEKAYSMTQGDNSNLLTDSNSQSAKKDTEQEVKRYETQDYFRRSSMKLGTQSEMDKEFGQSYIRQTVDSGSSGDGQYQDSQLRDTNSNFDLSQTKSKTNSKSQNMLLQEELMQEQLKETQTEGRKQNSNIEQKLNPEISSFGEGIQQKGSQNDEKLNENTNNNSDNNNQEDNQIQIQKEKELEEAIVKERKEREERERKEREEREKKEAEMRRQREEQEKREYLERKREEQIRKMQEEQAKKELLAKKQAEQKYNDLQKLKLRKQEKDLEKQLKYLEFIVGYHQFQIQLRELENNKLDRRNYELDIEFEQDFDKNYVDAEKDLEVTQNQLRQLRSILKDIEKGHEIKMLPNYERAYQLFQFGDIQNEGKSISELIIELDVKYPPEEYLKKLQEQNQLQKSGEGINSSPVNDSLQSYDKGSLVGLDVLKQQRLSANLNNSEIKSFNVRAQQ</sequence>
<comment type="caution">
    <text evidence="4">The sequence shown here is derived from an EMBL/GenBank/DDBJ whole genome shotgun (WGS) entry which is preliminary data.</text>
</comment>
<dbReference type="PROSITE" id="PS51757">
    <property type="entry name" value="TH1"/>
    <property type="match status" value="1"/>
</dbReference>
<feature type="compositionally biased region" description="Low complexity" evidence="2">
    <location>
        <begin position="263"/>
        <end position="275"/>
    </location>
</feature>